<dbReference type="EMBL" id="WTYA01000001">
    <property type="protein sequence ID" value="MXP27234.1"/>
    <property type="molecule type" value="Genomic_DNA"/>
</dbReference>
<accession>A0A845AC23</accession>
<protein>
    <recommendedName>
        <fullName evidence="3">HEAT repeat domain-containing protein</fullName>
    </recommendedName>
</protein>
<dbReference type="AlphaFoldDB" id="A0A845AC23"/>
<sequence>MSGERHDGAVLHMREMVFEQDRPMEFDHASSRLIDGVDGYLAMLRLTRSPQCPGPTREFALADGRLLHRASGNRRDSRDEMAMALLGRMGRRDAAGPLAQIASGEGNEHLRWQALRNALALDSAVGLAALEELSGRVGDALAMPAAKLHRQLVVEHPGRTRREWQPCLA</sequence>
<dbReference type="OrthoDB" id="7594270at2"/>
<organism evidence="1 2">
    <name type="scientific">Qipengyuania algicida</name>
    <dbReference type="NCBI Taxonomy" id="1836209"/>
    <lineage>
        <taxon>Bacteria</taxon>
        <taxon>Pseudomonadati</taxon>
        <taxon>Pseudomonadota</taxon>
        <taxon>Alphaproteobacteria</taxon>
        <taxon>Sphingomonadales</taxon>
        <taxon>Erythrobacteraceae</taxon>
        <taxon>Qipengyuania</taxon>
    </lineage>
</organism>
<reference evidence="1 2" key="1">
    <citation type="submission" date="2019-12" db="EMBL/GenBank/DDBJ databases">
        <title>Genomic-based taxomic classification of the family Erythrobacteraceae.</title>
        <authorList>
            <person name="Xu L."/>
        </authorList>
    </citation>
    <scope>NUCLEOTIDE SEQUENCE [LARGE SCALE GENOMIC DNA]</scope>
    <source>
        <strain evidence="1 2">KEMB 9005-328</strain>
    </source>
</reference>
<name>A0A845AC23_9SPHN</name>
<evidence type="ECO:0000313" key="2">
    <source>
        <dbReference type="Proteomes" id="UP000439780"/>
    </source>
</evidence>
<dbReference type="Proteomes" id="UP000439780">
    <property type="component" value="Unassembled WGS sequence"/>
</dbReference>
<dbReference type="RefSeq" id="WP_160751549.1">
    <property type="nucleotide sequence ID" value="NZ_WTYA01000001.1"/>
</dbReference>
<evidence type="ECO:0008006" key="3">
    <source>
        <dbReference type="Google" id="ProtNLM"/>
    </source>
</evidence>
<evidence type="ECO:0000313" key="1">
    <source>
        <dbReference type="EMBL" id="MXP27234.1"/>
    </source>
</evidence>
<proteinExistence type="predicted"/>
<keyword evidence="2" id="KW-1185">Reference proteome</keyword>
<gene>
    <name evidence="1" type="ORF">GRI58_00160</name>
</gene>
<comment type="caution">
    <text evidence="1">The sequence shown here is derived from an EMBL/GenBank/DDBJ whole genome shotgun (WGS) entry which is preliminary data.</text>
</comment>